<dbReference type="GO" id="GO:0005829">
    <property type="term" value="C:cytosol"/>
    <property type="evidence" value="ECO:0007669"/>
    <property type="project" value="TreeGrafter"/>
</dbReference>
<comment type="similarity">
    <text evidence="11">Belongs to the Thz kinase family.</text>
</comment>
<sequence>MINKVRHKQPLVHNITNQVVVNFTANGLYALGAAPVMANAVEEVADMVKNADALSLNIGTLTTPQVEAMIIAGKAANEKGIPVVLDPVGVGATPFRTEAAQKILKEVDISIVRGNAGEISHLAGLDIPMKGVDTNLKGDNREVALKVVKQLGLPVIVTGKQDVITDGKRCYLIDNGVELLTKVTGAGCLLSSVVAAFLTTGDDLLEAATGAVGFYGVASEVAAEHISGPGSFQIALLDAIYQLNSDVVKDTIKLDHIIVSEKEM</sequence>
<dbReference type="NCBIfam" id="NF006830">
    <property type="entry name" value="PRK09355.1"/>
    <property type="match status" value="1"/>
</dbReference>
<feature type="binding site" evidence="11">
    <location>
        <position position="37"/>
    </location>
    <ligand>
        <name>substrate</name>
    </ligand>
</feature>
<dbReference type="SUPFAM" id="SSF53613">
    <property type="entry name" value="Ribokinase-like"/>
    <property type="match status" value="1"/>
</dbReference>
<keyword evidence="10 11" id="KW-0784">Thiamine biosynthesis</keyword>
<dbReference type="PRINTS" id="PR01099">
    <property type="entry name" value="HYETHTZKNASE"/>
</dbReference>
<evidence type="ECO:0000256" key="2">
    <source>
        <dbReference type="ARBA" id="ARBA00001946"/>
    </source>
</evidence>
<dbReference type="GO" id="GO:0008902">
    <property type="term" value="F:hydroxymethylpyrimidine kinase activity"/>
    <property type="evidence" value="ECO:0007669"/>
    <property type="project" value="TreeGrafter"/>
</dbReference>
<feature type="binding site" evidence="11">
    <location>
        <position position="113"/>
    </location>
    <ligand>
        <name>ATP</name>
        <dbReference type="ChEBI" id="CHEBI:30616"/>
    </ligand>
</feature>
<dbReference type="EMBL" id="WJNG01000011">
    <property type="protein sequence ID" value="MRH43722.1"/>
    <property type="molecule type" value="Genomic_DNA"/>
</dbReference>
<dbReference type="InterPro" id="IPR029056">
    <property type="entry name" value="Ribokinase-like"/>
</dbReference>
<dbReference type="NCBIfam" id="TIGR00694">
    <property type="entry name" value="thiM"/>
    <property type="match status" value="1"/>
</dbReference>
<evidence type="ECO:0000256" key="3">
    <source>
        <dbReference type="ARBA" id="ARBA00004868"/>
    </source>
</evidence>
<evidence type="ECO:0000313" key="13">
    <source>
        <dbReference type="Proteomes" id="UP000799092"/>
    </source>
</evidence>
<dbReference type="GO" id="GO:0009229">
    <property type="term" value="P:thiamine diphosphate biosynthetic process"/>
    <property type="evidence" value="ECO:0007669"/>
    <property type="project" value="UniProtKB-UniRule"/>
</dbReference>
<evidence type="ECO:0000313" key="12">
    <source>
        <dbReference type="EMBL" id="MRH43722.1"/>
    </source>
</evidence>
<dbReference type="PIRSF" id="PIRSF000513">
    <property type="entry name" value="Thz_kinase"/>
    <property type="match status" value="1"/>
</dbReference>
<accession>A0A6A8DR88</accession>
<evidence type="ECO:0000256" key="11">
    <source>
        <dbReference type="HAMAP-Rule" id="MF_00228"/>
    </source>
</evidence>
<keyword evidence="8 11" id="KW-0067">ATP-binding</keyword>
<keyword evidence="9 11" id="KW-0460">Magnesium</keyword>
<dbReference type="GO" id="GO:0004417">
    <property type="term" value="F:hydroxyethylthiazole kinase activity"/>
    <property type="evidence" value="ECO:0007669"/>
    <property type="project" value="UniProtKB-UniRule"/>
</dbReference>
<comment type="pathway">
    <text evidence="3 11">Cofactor biosynthesis; thiamine diphosphate biosynthesis; 4-methyl-5-(2-phosphoethyl)-thiazole from 5-(2-hydroxyethyl)-4-methylthiazole: step 1/1.</text>
</comment>
<keyword evidence="4 11" id="KW-0808">Transferase</keyword>
<dbReference type="GO" id="GO:0008972">
    <property type="term" value="F:phosphomethylpyrimidine kinase activity"/>
    <property type="evidence" value="ECO:0007669"/>
    <property type="project" value="TreeGrafter"/>
</dbReference>
<evidence type="ECO:0000256" key="8">
    <source>
        <dbReference type="ARBA" id="ARBA00022840"/>
    </source>
</evidence>
<evidence type="ECO:0000256" key="4">
    <source>
        <dbReference type="ARBA" id="ARBA00022679"/>
    </source>
</evidence>
<keyword evidence="7 11" id="KW-0418">Kinase</keyword>
<dbReference type="GO" id="GO:0000287">
    <property type="term" value="F:magnesium ion binding"/>
    <property type="evidence" value="ECO:0007669"/>
    <property type="project" value="UniProtKB-UniRule"/>
</dbReference>
<dbReference type="Gene3D" id="3.40.1190.20">
    <property type="match status" value="1"/>
</dbReference>
<dbReference type="PANTHER" id="PTHR20858">
    <property type="entry name" value="PHOSPHOMETHYLPYRIMIDINE KINASE"/>
    <property type="match status" value="1"/>
</dbReference>
<dbReference type="GO" id="GO:0005524">
    <property type="term" value="F:ATP binding"/>
    <property type="evidence" value="ECO:0007669"/>
    <property type="project" value="UniProtKB-UniRule"/>
</dbReference>
<evidence type="ECO:0000256" key="5">
    <source>
        <dbReference type="ARBA" id="ARBA00022723"/>
    </source>
</evidence>
<keyword evidence="6 11" id="KW-0547">Nucleotide-binding</keyword>
<evidence type="ECO:0000256" key="7">
    <source>
        <dbReference type="ARBA" id="ARBA00022777"/>
    </source>
</evidence>
<dbReference type="UniPathway" id="UPA00060">
    <property type="reaction ID" value="UER00139"/>
</dbReference>
<comment type="cofactor">
    <cofactor evidence="2 11">
        <name>Mg(2+)</name>
        <dbReference type="ChEBI" id="CHEBI:18420"/>
    </cofactor>
</comment>
<reference evidence="12" key="1">
    <citation type="submission" date="2019-11" db="EMBL/GenBank/DDBJ databases">
        <authorList>
            <person name="Li J."/>
        </authorList>
    </citation>
    <scope>NUCLEOTIDE SEQUENCE</scope>
    <source>
        <strain evidence="12">B6B</strain>
    </source>
</reference>
<proteinExistence type="inferred from homology"/>
<dbReference type="HAMAP" id="MF_00228">
    <property type="entry name" value="Thz_kinase"/>
    <property type="match status" value="1"/>
</dbReference>
<dbReference type="Proteomes" id="UP000799092">
    <property type="component" value="Unassembled WGS sequence"/>
</dbReference>
<comment type="catalytic activity">
    <reaction evidence="1 11">
        <text>5-(2-hydroxyethyl)-4-methylthiazole + ATP = 4-methyl-5-(2-phosphooxyethyl)-thiazole + ADP + H(+)</text>
        <dbReference type="Rhea" id="RHEA:24212"/>
        <dbReference type="ChEBI" id="CHEBI:15378"/>
        <dbReference type="ChEBI" id="CHEBI:17957"/>
        <dbReference type="ChEBI" id="CHEBI:30616"/>
        <dbReference type="ChEBI" id="CHEBI:58296"/>
        <dbReference type="ChEBI" id="CHEBI:456216"/>
        <dbReference type="EC" id="2.7.1.50"/>
    </reaction>
</comment>
<dbReference type="AlphaFoldDB" id="A0A6A8DR88"/>
<dbReference type="Pfam" id="PF02110">
    <property type="entry name" value="HK"/>
    <property type="match status" value="1"/>
</dbReference>
<evidence type="ECO:0000256" key="9">
    <source>
        <dbReference type="ARBA" id="ARBA00022842"/>
    </source>
</evidence>
<gene>
    <name evidence="11 12" type="primary">thiM</name>
    <name evidence="12" type="ORF">GH741_13675</name>
</gene>
<organism evidence="12 13">
    <name type="scientific">Aquibacillus halophilus</name>
    <dbReference type="NCBI Taxonomy" id="930132"/>
    <lineage>
        <taxon>Bacteria</taxon>
        <taxon>Bacillati</taxon>
        <taxon>Bacillota</taxon>
        <taxon>Bacilli</taxon>
        <taxon>Bacillales</taxon>
        <taxon>Bacillaceae</taxon>
        <taxon>Aquibacillus</taxon>
    </lineage>
</organism>
<protein>
    <recommendedName>
        <fullName evidence="11">Hydroxyethylthiazole kinase</fullName>
        <ecNumber evidence="11">2.7.1.50</ecNumber>
    </recommendedName>
    <alternativeName>
        <fullName evidence="11">4-methyl-5-beta-hydroxyethylthiazole kinase</fullName>
        <shortName evidence="11">TH kinase</shortName>
        <shortName evidence="11">Thz kinase</shortName>
    </alternativeName>
</protein>
<feature type="binding site" evidence="11">
    <location>
        <position position="185"/>
    </location>
    <ligand>
        <name>substrate</name>
    </ligand>
</feature>
<evidence type="ECO:0000256" key="10">
    <source>
        <dbReference type="ARBA" id="ARBA00022977"/>
    </source>
</evidence>
<dbReference type="CDD" id="cd01170">
    <property type="entry name" value="THZ_kinase"/>
    <property type="match status" value="1"/>
</dbReference>
<dbReference type="EC" id="2.7.1.50" evidence="11"/>
<dbReference type="GO" id="GO:0009228">
    <property type="term" value="P:thiamine biosynthetic process"/>
    <property type="evidence" value="ECO:0007669"/>
    <property type="project" value="UniProtKB-KW"/>
</dbReference>
<comment type="caution">
    <text evidence="12">The sequence shown here is derived from an EMBL/GenBank/DDBJ whole genome shotgun (WGS) entry which is preliminary data.</text>
</comment>
<name>A0A6A8DR88_9BACI</name>
<evidence type="ECO:0000256" key="6">
    <source>
        <dbReference type="ARBA" id="ARBA00022741"/>
    </source>
</evidence>
<keyword evidence="13" id="KW-1185">Reference proteome</keyword>
<feature type="binding site" evidence="11">
    <location>
        <position position="158"/>
    </location>
    <ligand>
        <name>ATP</name>
        <dbReference type="ChEBI" id="CHEBI:30616"/>
    </ligand>
</feature>
<dbReference type="InterPro" id="IPR000417">
    <property type="entry name" value="Hyethyz_kinase"/>
</dbReference>
<dbReference type="OrthoDB" id="9778146at2"/>
<keyword evidence="5 11" id="KW-0479">Metal-binding</keyword>
<comment type="function">
    <text evidence="11">Catalyzes the phosphorylation of the hydroxyl group of 4-methyl-5-beta-hydroxyethylthiazole (THZ).</text>
</comment>
<dbReference type="PANTHER" id="PTHR20858:SF17">
    <property type="entry name" value="HYDROXYMETHYLPYRIMIDINE_PHOSPHOMETHYLPYRIMIDINE KINASE THI20-RELATED"/>
    <property type="match status" value="1"/>
</dbReference>
<evidence type="ECO:0000256" key="1">
    <source>
        <dbReference type="ARBA" id="ARBA00001771"/>
    </source>
</evidence>